<dbReference type="InterPro" id="IPR000415">
    <property type="entry name" value="Nitroreductase-like"/>
</dbReference>
<reference evidence="6" key="1">
    <citation type="submission" date="2016-09" db="EMBL/GenBank/DDBJ databases">
        <authorList>
            <person name="Varghese N."/>
            <person name="Submissions S."/>
        </authorList>
    </citation>
    <scope>NUCLEOTIDE SEQUENCE [LARGE SCALE GENOMIC DNA]</scope>
    <source>
        <strain evidence="6">ANC 4422</strain>
    </source>
</reference>
<dbReference type="Gene3D" id="3.40.109.10">
    <property type="entry name" value="NADH Oxidase"/>
    <property type="match status" value="1"/>
</dbReference>
<dbReference type="EMBL" id="FMYL01000003">
    <property type="protein sequence ID" value="SDB87230.1"/>
    <property type="molecule type" value="Genomic_DNA"/>
</dbReference>
<dbReference type="Pfam" id="PF00881">
    <property type="entry name" value="Nitroreductase"/>
    <property type="match status" value="1"/>
</dbReference>
<keyword evidence="3" id="KW-0560">Oxidoreductase</keyword>
<proteinExistence type="inferred from homology"/>
<dbReference type="PANTHER" id="PTHR43673">
    <property type="entry name" value="NAD(P)H NITROREDUCTASE YDGI-RELATED"/>
    <property type="match status" value="1"/>
</dbReference>
<evidence type="ECO:0000313" key="6">
    <source>
        <dbReference type="Proteomes" id="UP000242501"/>
    </source>
</evidence>
<evidence type="ECO:0000256" key="2">
    <source>
        <dbReference type="ARBA" id="ARBA00022857"/>
    </source>
</evidence>
<keyword evidence="2" id="KW-0521">NADP</keyword>
<evidence type="ECO:0000259" key="4">
    <source>
        <dbReference type="Pfam" id="PF00881"/>
    </source>
</evidence>
<dbReference type="NCBIfam" id="NF008275">
    <property type="entry name" value="PRK11053.1"/>
    <property type="match status" value="1"/>
</dbReference>
<organism evidence="5 6">
    <name type="scientific">Acinetobacter boissieri</name>
    <dbReference type="NCBI Taxonomy" id="1219383"/>
    <lineage>
        <taxon>Bacteria</taxon>
        <taxon>Pseudomonadati</taxon>
        <taxon>Pseudomonadota</taxon>
        <taxon>Gammaproteobacteria</taxon>
        <taxon>Moraxellales</taxon>
        <taxon>Moraxellaceae</taxon>
        <taxon>Acinetobacter</taxon>
    </lineage>
</organism>
<dbReference type="GO" id="GO:0016491">
    <property type="term" value="F:oxidoreductase activity"/>
    <property type="evidence" value="ECO:0007669"/>
    <property type="project" value="UniProtKB-KW"/>
</dbReference>
<dbReference type="InterPro" id="IPR029479">
    <property type="entry name" value="Nitroreductase"/>
</dbReference>
<dbReference type="InterPro" id="IPR033878">
    <property type="entry name" value="NfsB-like"/>
</dbReference>
<dbReference type="AlphaFoldDB" id="A0A1G6GYT5"/>
<dbReference type="CDD" id="cd02149">
    <property type="entry name" value="NfsB-like"/>
    <property type="match status" value="1"/>
</dbReference>
<dbReference type="STRING" id="1219383.SAMN05421733_10353"/>
<protein>
    <submittedName>
        <fullName evidence="5">Nitroreductase / dihydropteridine reductase</fullName>
    </submittedName>
</protein>
<sequence>MDILEVAQTRYTTKAYDSDKVIAEADFLKLLEVLRLTPSSVNIQPWHVYIAQTPVAKHRVALSMGGMYESNAAKVLNASHTLILCTRTDVTEDHLAQLLEQEDRSGRFKSTEAKQAQAKGRSGYVNLYRNELQNLDQWLENQTFIALGQLLLAAGAEGIDATPIGGFDEKIISDEFELEQQGLRPSVVVTLGYRSEADSNATLPKARFQDKYIFTTL</sequence>
<accession>A0A1G6GYT5</accession>
<dbReference type="SUPFAM" id="SSF55469">
    <property type="entry name" value="FMN-dependent nitroreductase-like"/>
    <property type="match status" value="1"/>
</dbReference>
<dbReference type="PANTHER" id="PTHR43673:SF10">
    <property type="entry name" value="NADH DEHYDROGENASE_NAD(P)H NITROREDUCTASE XCC3605-RELATED"/>
    <property type="match status" value="1"/>
</dbReference>
<dbReference type="Proteomes" id="UP000242501">
    <property type="component" value="Unassembled WGS sequence"/>
</dbReference>
<feature type="domain" description="Nitroreductase" evidence="4">
    <location>
        <begin position="8"/>
        <end position="193"/>
    </location>
</feature>
<gene>
    <name evidence="5" type="ORF">SAMN05421733_10353</name>
</gene>
<evidence type="ECO:0000256" key="1">
    <source>
        <dbReference type="ARBA" id="ARBA00007118"/>
    </source>
</evidence>
<comment type="similarity">
    <text evidence="1">Belongs to the nitroreductase family.</text>
</comment>
<dbReference type="OrthoDB" id="9809288at2"/>
<name>A0A1G6GYT5_9GAMM</name>
<evidence type="ECO:0000313" key="5">
    <source>
        <dbReference type="EMBL" id="SDB87230.1"/>
    </source>
</evidence>
<dbReference type="RefSeq" id="WP_092747024.1">
    <property type="nucleotide sequence ID" value="NZ_FMYL01000003.1"/>
</dbReference>
<keyword evidence="6" id="KW-1185">Reference proteome</keyword>
<evidence type="ECO:0000256" key="3">
    <source>
        <dbReference type="ARBA" id="ARBA00023002"/>
    </source>
</evidence>